<dbReference type="Proteomes" id="UP000248975">
    <property type="component" value="Unassembled WGS sequence"/>
</dbReference>
<gene>
    <name evidence="3" type="ORF">DI533_08210</name>
</gene>
<proteinExistence type="predicted"/>
<evidence type="ECO:0000256" key="1">
    <source>
        <dbReference type="SAM" id="MobiDB-lite"/>
    </source>
</evidence>
<evidence type="ECO:0000313" key="4">
    <source>
        <dbReference type="Proteomes" id="UP000248975"/>
    </source>
</evidence>
<evidence type="ECO:0000313" key="3">
    <source>
        <dbReference type="EMBL" id="PZR00528.1"/>
    </source>
</evidence>
<sequence>MYLGPLLIGTATGYFHAFVALFLSGSFLTAFLTLMISGISITLLLLVTLVIRSEAASRKPHGSSHGPAQFQPVSP</sequence>
<keyword evidence="2" id="KW-1133">Transmembrane helix</keyword>
<keyword evidence="2" id="KW-0472">Membrane</keyword>
<protein>
    <submittedName>
        <fullName evidence="3">Uncharacterized protein</fullName>
    </submittedName>
</protein>
<keyword evidence="2" id="KW-0812">Transmembrane</keyword>
<dbReference type="EMBL" id="QFQS01000001">
    <property type="protein sequence ID" value="PZR00528.1"/>
    <property type="molecule type" value="Genomic_DNA"/>
</dbReference>
<accession>A0A2W5TWN0</accession>
<feature type="transmembrane region" description="Helical" evidence="2">
    <location>
        <begin position="27"/>
        <end position="51"/>
    </location>
</feature>
<evidence type="ECO:0000256" key="2">
    <source>
        <dbReference type="SAM" id="Phobius"/>
    </source>
</evidence>
<feature type="region of interest" description="Disordered" evidence="1">
    <location>
        <begin position="56"/>
        <end position="75"/>
    </location>
</feature>
<dbReference type="AlphaFoldDB" id="A0A2W5TWN0"/>
<organism evidence="3 4">
    <name type="scientific">Cereibacter sphaeroides</name>
    <name type="common">Rhodobacter sphaeroides</name>
    <dbReference type="NCBI Taxonomy" id="1063"/>
    <lineage>
        <taxon>Bacteria</taxon>
        <taxon>Pseudomonadati</taxon>
        <taxon>Pseudomonadota</taxon>
        <taxon>Alphaproteobacteria</taxon>
        <taxon>Rhodobacterales</taxon>
        <taxon>Paracoccaceae</taxon>
        <taxon>Cereibacter</taxon>
    </lineage>
</organism>
<name>A0A2W5TWN0_CERSP</name>
<comment type="caution">
    <text evidence="3">The sequence shown here is derived from an EMBL/GenBank/DDBJ whole genome shotgun (WGS) entry which is preliminary data.</text>
</comment>
<reference evidence="3 4" key="1">
    <citation type="submission" date="2017-08" db="EMBL/GenBank/DDBJ databases">
        <title>Infants hospitalized years apart are colonized by the same room-sourced microbial strains.</title>
        <authorList>
            <person name="Brooks B."/>
            <person name="Olm M.R."/>
            <person name="Firek B.A."/>
            <person name="Baker R."/>
            <person name="Thomas B.C."/>
            <person name="Morowitz M.J."/>
            <person name="Banfield J.F."/>
        </authorList>
    </citation>
    <scope>NUCLEOTIDE SEQUENCE [LARGE SCALE GENOMIC DNA]</scope>
    <source>
        <strain evidence="3">S2_003_000_R2_11</strain>
    </source>
</reference>